<sequence length="421" mass="46935">MSRFSQLVERAIVKSSVVVLDDRVIVYYNAYFGSGSGPIWLNNLGCRGNETHLDQCQSDSSPYGHNYDIGVACGIGVMIQNVSLVGRRGKYEGTVQILGPDGRWGTLGYSIDKSTAKVICRTLGFETTGDVRLFYYDHYGQGSGPVYSINIFGCTGREASITDCDTSNIIVNYYTEHKYDIGVTCNKEHDARLVDGSTELEGRVEVYHNGEWGTVCNNGFDTREAEVMCYMLGYDTSSIQLYPYTRYGAGTGQIWLNNLSCNGTESRLDECPSITWGTSSCSHRQDVGIDCHQSVRLYGGRYSSEGYVQIGNDWKTICGYNADEHLARVVCRNLGYNIYYWNPSFYNQMGSVTVSKVTIKCLRGTETNLAECTQRSNTYCSSSNGLYVNCTGSLNVRLMGGAHNWEGKLQIQNSMDSKWYR</sequence>
<dbReference type="EMBL" id="JBJQND010000004">
    <property type="protein sequence ID" value="KAL3880258.1"/>
    <property type="molecule type" value="Genomic_DNA"/>
</dbReference>
<keyword evidence="4" id="KW-0325">Glycoprotein</keyword>
<dbReference type="AlphaFoldDB" id="A0ABD3X612"/>
<dbReference type="PROSITE" id="PS50287">
    <property type="entry name" value="SRCR_2"/>
    <property type="match status" value="4"/>
</dbReference>
<comment type="caution">
    <text evidence="5">Lacks conserved residue(s) required for the propagation of feature annotation.</text>
</comment>
<comment type="caution">
    <text evidence="7">The sequence shown here is derived from an EMBL/GenBank/DDBJ whole genome shotgun (WGS) entry which is preliminary data.</text>
</comment>
<dbReference type="SMART" id="SM00202">
    <property type="entry name" value="SR"/>
    <property type="match status" value="4"/>
</dbReference>
<feature type="domain" description="SRCR" evidence="6">
    <location>
        <begin position="295"/>
        <end position="391"/>
    </location>
</feature>
<accession>A0ABD3X612</accession>
<dbReference type="PANTHER" id="PTHR19331">
    <property type="entry name" value="SCAVENGER RECEPTOR DOMAIN-CONTAINING"/>
    <property type="match status" value="1"/>
</dbReference>
<dbReference type="Proteomes" id="UP001634394">
    <property type="component" value="Unassembled WGS sequence"/>
</dbReference>
<evidence type="ECO:0000256" key="2">
    <source>
        <dbReference type="ARBA" id="ARBA00022737"/>
    </source>
</evidence>
<feature type="disulfide bond" evidence="5">
    <location>
        <begin position="46"/>
        <end position="56"/>
    </location>
</feature>
<keyword evidence="1" id="KW-0732">Signal</keyword>
<feature type="non-terminal residue" evidence="7">
    <location>
        <position position="421"/>
    </location>
</feature>
<keyword evidence="2" id="KW-0677">Repeat</keyword>
<dbReference type="PRINTS" id="PR00258">
    <property type="entry name" value="SPERACTRCPTR"/>
</dbReference>
<organism evidence="7 8">
    <name type="scientific">Sinanodonta woodiana</name>
    <name type="common">Chinese pond mussel</name>
    <name type="synonym">Anodonta woodiana</name>
    <dbReference type="NCBI Taxonomy" id="1069815"/>
    <lineage>
        <taxon>Eukaryota</taxon>
        <taxon>Metazoa</taxon>
        <taxon>Spiralia</taxon>
        <taxon>Lophotrochozoa</taxon>
        <taxon>Mollusca</taxon>
        <taxon>Bivalvia</taxon>
        <taxon>Autobranchia</taxon>
        <taxon>Heteroconchia</taxon>
        <taxon>Palaeoheterodonta</taxon>
        <taxon>Unionida</taxon>
        <taxon>Unionoidea</taxon>
        <taxon>Unionidae</taxon>
        <taxon>Unioninae</taxon>
        <taxon>Sinanodonta</taxon>
    </lineage>
</organism>
<feature type="disulfide bond" evidence="5">
    <location>
        <begin position="261"/>
        <end position="271"/>
    </location>
</feature>
<protein>
    <recommendedName>
        <fullName evidence="6">SRCR domain-containing protein</fullName>
    </recommendedName>
</protein>
<feature type="disulfide bond" evidence="5">
    <location>
        <begin position="154"/>
        <end position="164"/>
    </location>
</feature>
<dbReference type="Gene3D" id="3.10.250.10">
    <property type="entry name" value="SRCR-like domain"/>
    <property type="match status" value="4"/>
</dbReference>
<dbReference type="Pfam" id="PF00530">
    <property type="entry name" value="SRCR"/>
    <property type="match status" value="4"/>
</dbReference>
<dbReference type="SUPFAM" id="SSF56487">
    <property type="entry name" value="SRCR-like"/>
    <property type="match status" value="4"/>
</dbReference>
<keyword evidence="3 5" id="KW-1015">Disulfide bond</keyword>
<reference evidence="7 8" key="1">
    <citation type="submission" date="2024-11" db="EMBL/GenBank/DDBJ databases">
        <title>Chromosome-level genome assembly of the freshwater bivalve Anodonta woodiana.</title>
        <authorList>
            <person name="Chen X."/>
        </authorList>
    </citation>
    <scope>NUCLEOTIDE SEQUENCE [LARGE SCALE GENOMIC DNA]</scope>
    <source>
        <strain evidence="7">MN2024</strain>
        <tissue evidence="7">Gills</tissue>
    </source>
</reference>
<dbReference type="PROSITE" id="PS00420">
    <property type="entry name" value="SRCR_1"/>
    <property type="match status" value="1"/>
</dbReference>
<evidence type="ECO:0000256" key="1">
    <source>
        <dbReference type="ARBA" id="ARBA00022729"/>
    </source>
</evidence>
<evidence type="ECO:0000313" key="7">
    <source>
        <dbReference type="EMBL" id="KAL3880258.1"/>
    </source>
</evidence>
<proteinExistence type="predicted"/>
<evidence type="ECO:0000256" key="4">
    <source>
        <dbReference type="ARBA" id="ARBA00023180"/>
    </source>
</evidence>
<dbReference type="InterPro" id="IPR001190">
    <property type="entry name" value="SRCR"/>
</dbReference>
<keyword evidence="8" id="KW-1185">Reference proteome</keyword>
<evidence type="ECO:0000313" key="8">
    <source>
        <dbReference type="Proteomes" id="UP001634394"/>
    </source>
</evidence>
<feature type="domain" description="SRCR" evidence="6">
    <location>
        <begin position="191"/>
        <end position="292"/>
    </location>
</feature>
<evidence type="ECO:0000256" key="3">
    <source>
        <dbReference type="ARBA" id="ARBA00023157"/>
    </source>
</evidence>
<gene>
    <name evidence="7" type="ORF">ACJMK2_032507</name>
</gene>
<dbReference type="InterPro" id="IPR036772">
    <property type="entry name" value="SRCR-like_dom_sf"/>
</dbReference>
<evidence type="ECO:0000256" key="5">
    <source>
        <dbReference type="PROSITE-ProRule" id="PRU00196"/>
    </source>
</evidence>
<evidence type="ECO:0000259" key="6">
    <source>
        <dbReference type="PROSITE" id="PS50287"/>
    </source>
</evidence>
<feature type="domain" description="SRCR" evidence="6">
    <location>
        <begin position="30"/>
        <end position="74"/>
    </location>
</feature>
<feature type="domain" description="SRCR" evidence="6">
    <location>
        <begin position="82"/>
        <end position="186"/>
    </location>
</feature>
<dbReference type="FunFam" id="3.10.250.10:FF:000011">
    <property type="entry name" value="Scavenger receptor class A member 5"/>
    <property type="match status" value="1"/>
</dbReference>
<name>A0ABD3X612_SINWO</name>